<evidence type="ECO:0000313" key="13">
    <source>
        <dbReference type="EMBL" id="CAL2106648.1"/>
    </source>
</evidence>
<keyword evidence="14" id="KW-1185">Reference proteome</keyword>
<evidence type="ECO:0000256" key="11">
    <source>
        <dbReference type="SAM" id="MobiDB-lite"/>
    </source>
</evidence>
<accession>A0ABM9PLV2</accession>
<dbReference type="Proteomes" id="UP001497602">
    <property type="component" value="Unassembled WGS sequence"/>
</dbReference>
<evidence type="ECO:0000256" key="1">
    <source>
        <dbReference type="ARBA" id="ARBA00022679"/>
    </source>
</evidence>
<feature type="region of interest" description="Disordered" evidence="11">
    <location>
        <begin position="297"/>
        <end position="333"/>
    </location>
</feature>
<evidence type="ECO:0000256" key="7">
    <source>
        <dbReference type="ARBA" id="ARBA00023080"/>
    </source>
</evidence>
<keyword evidence="1" id="KW-0808">Transferase</keyword>
<comment type="catalytic activity">
    <reaction evidence="10">
        <text>GTP + ATP = 3',3'-cGAMP + 2 diphosphate</text>
        <dbReference type="Rhea" id="RHEA:35647"/>
        <dbReference type="ChEBI" id="CHEBI:30616"/>
        <dbReference type="ChEBI" id="CHEBI:33019"/>
        <dbReference type="ChEBI" id="CHEBI:37565"/>
        <dbReference type="ChEBI" id="CHEBI:71501"/>
    </reaction>
    <physiologicalReaction direction="left-to-right" evidence="10">
        <dbReference type="Rhea" id="RHEA:35648"/>
    </physiologicalReaction>
</comment>
<proteinExistence type="predicted"/>
<evidence type="ECO:0000259" key="12">
    <source>
        <dbReference type="Pfam" id="PF21654"/>
    </source>
</evidence>
<keyword evidence="5" id="KW-0067">ATP-binding</keyword>
<keyword evidence="7" id="KW-0546">Nucleotide metabolism</keyword>
<keyword evidence="4" id="KW-0547">Nucleotide-binding</keyword>
<evidence type="ECO:0000256" key="4">
    <source>
        <dbReference type="ARBA" id="ARBA00022741"/>
    </source>
</evidence>
<keyword evidence="8" id="KW-0051">Antiviral defense</keyword>
<reference evidence="13 14" key="1">
    <citation type="submission" date="2024-05" db="EMBL/GenBank/DDBJ databases">
        <authorList>
            <person name="Duchaud E."/>
        </authorList>
    </citation>
    <scope>NUCLEOTIDE SEQUENCE [LARGE SCALE GENOMIC DNA]</scope>
    <source>
        <strain evidence="13">Ena-SAMPLE-TAB-13-05-2024-13:56:06:370-140305</strain>
    </source>
</reference>
<name>A0ABM9PLV2_9FLAO</name>
<comment type="caution">
    <text evidence="13">The sequence shown here is derived from an EMBL/GenBank/DDBJ whole genome shotgun (WGS) entry which is preliminary data.</text>
</comment>
<evidence type="ECO:0000256" key="5">
    <source>
        <dbReference type="ARBA" id="ARBA00022840"/>
    </source>
</evidence>
<evidence type="ECO:0000256" key="2">
    <source>
        <dbReference type="ARBA" id="ARBA00022695"/>
    </source>
</evidence>
<evidence type="ECO:0000256" key="8">
    <source>
        <dbReference type="ARBA" id="ARBA00023118"/>
    </source>
</evidence>
<feature type="compositionally biased region" description="Basic and acidic residues" evidence="11">
    <location>
        <begin position="301"/>
        <end position="314"/>
    </location>
</feature>
<evidence type="ECO:0000256" key="3">
    <source>
        <dbReference type="ARBA" id="ARBA00022723"/>
    </source>
</evidence>
<feature type="domain" description="Cyclic GMP-AMP synthase DncV-like nucleotidyltransferase" evidence="12">
    <location>
        <begin position="50"/>
        <end position="141"/>
    </location>
</feature>
<keyword evidence="2" id="KW-0548">Nucleotidyltransferase</keyword>
<evidence type="ECO:0000256" key="6">
    <source>
        <dbReference type="ARBA" id="ARBA00022842"/>
    </source>
</evidence>
<dbReference type="RefSeq" id="WP_348738388.1">
    <property type="nucleotide sequence ID" value="NZ_CAXJRC010000019.1"/>
</dbReference>
<dbReference type="InterPro" id="IPR048445">
    <property type="entry name" value="DncV-like_NTFase"/>
</dbReference>
<evidence type="ECO:0000313" key="14">
    <source>
        <dbReference type="Proteomes" id="UP001497602"/>
    </source>
</evidence>
<keyword evidence="3" id="KW-0479">Metal-binding</keyword>
<evidence type="ECO:0000256" key="10">
    <source>
        <dbReference type="ARBA" id="ARBA00048304"/>
    </source>
</evidence>
<gene>
    <name evidence="13" type="ORF">T190115A13A_270005</name>
</gene>
<protein>
    <recommendedName>
        <fullName evidence="9">Cyclic GMP-AMP synthase</fullName>
    </recommendedName>
</protein>
<sequence length="333" mass="38945">MATLHKEYNTFYHTIKLTQKRKDDLLGSRKSLRKKIKDWFAENKPDKLQPTFKGQGSFEMDTTVNPIVVKDQDGNELRKYDLDDGVYFNEKKDEDNREHISTWHNWVYEAVKDHTETDPIRKNTCVRVIFSDGHHVDLPIYYKEGTKPELAHRAEGWKESDPPEFTQWFLNNANPQIKRLVRYIKAWKDFRHQKNSHLKLPSGFALTILIVNNYVEDDNDDTAFRETVRKMLDTLTAPNGFTCKRPTTPKGDNVFADYSKTRKENFLNTLQNLVSDCDRAKNETNFKKASEYLRNNQFGDRFPKGSDADEESQKKAMASTLNTSYIKPKPYAN</sequence>
<keyword evidence="6" id="KW-0460">Magnesium</keyword>
<evidence type="ECO:0000256" key="9">
    <source>
        <dbReference type="ARBA" id="ARBA00044145"/>
    </source>
</evidence>
<dbReference type="Pfam" id="PF21654">
    <property type="entry name" value="DncV-like_NTFase"/>
    <property type="match status" value="1"/>
</dbReference>
<organism evidence="13 14">
    <name type="scientific">Tenacibaculum vairaonense</name>
    <dbReference type="NCBI Taxonomy" id="3137860"/>
    <lineage>
        <taxon>Bacteria</taxon>
        <taxon>Pseudomonadati</taxon>
        <taxon>Bacteroidota</taxon>
        <taxon>Flavobacteriia</taxon>
        <taxon>Flavobacteriales</taxon>
        <taxon>Flavobacteriaceae</taxon>
        <taxon>Tenacibaculum</taxon>
    </lineage>
</organism>
<dbReference type="EMBL" id="CAXJRC010000019">
    <property type="protein sequence ID" value="CAL2106648.1"/>
    <property type="molecule type" value="Genomic_DNA"/>
</dbReference>